<accession>A0A9W5TEL7</accession>
<dbReference type="Gene3D" id="1.10.472.80">
    <property type="entry name" value="Ypt/Rab-GAP domain of gyp1p, domain 3"/>
    <property type="match status" value="1"/>
</dbReference>
<dbReference type="Gene3D" id="1.10.8.270">
    <property type="entry name" value="putative rabgap domain of human tbc1 domain family member 14 like domains"/>
    <property type="match status" value="1"/>
</dbReference>
<protein>
    <submittedName>
        <fullName evidence="3">TBC domain containing protein, putative</fullName>
    </submittedName>
</protein>
<dbReference type="SUPFAM" id="SSF47923">
    <property type="entry name" value="Ypt/Rab-GAP domain of gyp1p"/>
    <property type="match status" value="2"/>
</dbReference>
<proteinExistence type="predicted"/>
<evidence type="ECO:0000313" key="3">
    <source>
        <dbReference type="EMBL" id="GFE55577.1"/>
    </source>
</evidence>
<dbReference type="GO" id="GO:0005096">
    <property type="term" value="F:GTPase activator activity"/>
    <property type="evidence" value="ECO:0007669"/>
    <property type="project" value="UniProtKB-KW"/>
</dbReference>
<reference evidence="3" key="1">
    <citation type="submission" date="2019-12" db="EMBL/GenBank/DDBJ databases">
        <title>Genome sequence of Babesia ovis.</title>
        <authorList>
            <person name="Yamagishi J."/>
            <person name="Sevinc F."/>
            <person name="Xuan X."/>
        </authorList>
    </citation>
    <scope>NUCLEOTIDE SEQUENCE</scope>
    <source>
        <strain evidence="3">Selcuk</strain>
    </source>
</reference>
<dbReference type="InterPro" id="IPR000195">
    <property type="entry name" value="Rab-GAP-TBC_dom"/>
</dbReference>
<name>A0A9W5TEL7_BABOV</name>
<dbReference type="PANTHER" id="PTHR47219">
    <property type="entry name" value="RAB GTPASE-ACTIVATING PROTEIN 1-LIKE"/>
    <property type="match status" value="1"/>
</dbReference>
<dbReference type="GO" id="GO:0031267">
    <property type="term" value="F:small GTPase binding"/>
    <property type="evidence" value="ECO:0007669"/>
    <property type="project" value="TreeGrafter"/>
</dbReference>
<evidence type="ECO:0000313" key="4">
    <source>
        <dbReference type="Proteomes" id="UP001057455"/>
    </source>
</evidence>
<dbReference type="InterPro" id="IPR050302">
    <property type="entry name" value="Rab_GAP_TBC_domain"/>
</dbReference>
<keyword evidence="4" id="KW-1185">Reference proteome</keyword>
<keyword evidence="1" id="KW-0343">GTPase activation</keyword>
<dbReference type="Proteomes" id="UP001057455">
    <property type="component" value="Unassembled WGS sequence"/>
</dbReference>
<organism evidence="3 4">
    <name type="scientific">Babesia ovis</name>
    <dbReference type="NCBI Taxonomy" id="5869"/>
    <lineage>
        <taxon>Eukaryota</taxon>
        <taxon>Sar</taxon>
        <taxon>Alveolata</taxon>
        <taxon>Apicomplexa</taxon>
        <taxon>Aconoidasida</taxon>
        <taxon>Piroplasmida</taxon>
        <taxon>Babesiidae</taxon>
        <taxon>Babesia</taxon>
    </lineage>
</organism>
<dbReference type="EMBL" id="BLIY01000022">
    <property type="protein sequence ID" value="GFE55577.1"/>
    <property type="molecule type" value="Genomic_DNA"/>
</dbReference>
<dbReference type="OrthoDB" id="294251at2759"/>
<dbReference type="InterPro" id="IPR035969">
    <property type="entry name" value="Rab-GAP_TBC_sf"/>
</dbReference>
<sequence>MKNPWHAKKTKDIDACLISPDTYQEYNSTQQQKGRHERRKTAKRMLERVSDFERGVMWKIWANTEHYKDRSPKDLYKDLLAFDLCDHDVAIKKDVKRTFPEHSLFNDSEYTQNVLFNVLRAYAIYNPDVGYCQGMAFIAGMLVVYMDEEDAFYTMISVMDKHGIKRLFLPQMKQLERYCDVLEQYIRRKMKRLYRHMQKHDVDISIVASQWFLTLFTYNFSLDTAALLWDALLAMDNDWMLSIAIAIFKLMERTILQSNQEEIHNMMKDLTPYLSARTIIRKIHEQDYERKAEKLLKHYDQK</sequence>
<evidence type="ECO:0000259" key="2">
    <source>
        <dbReference type="PROSITE" id="PS50086"/>
    </source>
</evidence>
<dbReference type="PANTHER" id="PTHR47219:SF9">
    <property type="entry name" value="GTPASE ACTIVATING PROTEIN AND CENTROSOME-ASSOCIATED, ISOFORM B"/>
    <property type="match status" value="1"/>
</dbReference>
<comment type="caution">
    <text evidence="3">The sequence shown here is derived from an EMBL/GenBank/DDBJ whole genome shotgun (WGS) entry which is preliminary data.</text>
</comment>
<feature type="domain" description="Rab-GAP TBC" evidence="2">
    <location>
        <begin position="48"/>
        <end position="236"/>
    </location>
</feature>
<evidence type="ECO:0000256" key="1">
    <source>
        <dbReference type="ARBA" id="ARBA00022468"/>
    </source>
</evidence>
<dbReference type="AlphaFoldDB" id="A0A9W5TEL7"/>
<dbReference type="PROSITE" id="PS50086">
    <property type="entry name" value="TBC_RABGAP"/>
    <property type="match status" value="1"/>
</dbReference>
<dbReference type="FunFam" id="1.10.8.270:FF:000001">
    <property type="entry name" value="TBC1 domain family member 1"/>
    <property type="match status" value="1"/>
</dbReference>
<dbReference type="Pfam" id="PF00566">
    <property type="entry name" value="RabGAP-TBC"/>
    <property type="match status" value="1"/>
</dbReference>
<gene>
    <name evidence="3" type="ORF">BaOVIS_029810</name>
</gene>
<dbReference type="SMART" id="SM00164">
    <property type="entry name" value="TBC"/>
    <property type="match status" value="1"/>
</dbReference>